<evidence type="ECO:0000313" key="21">
    <source>
        <dbReference type="EMBL" id="VAW63419.1"/>
    </source>
</evidence>
<evidence type="ECO:0000256" key="4">
    <source>
        <dbReference type="ARBA" id="ARBA00022475"/>
    </source>
</evidence>
<evidence type="ECO:0000256" key="8">
    <source>
        <dbReference type="ARBA" id="ARBA00022692"/>
    </source>
</evidence>
<dbReference type="Gene3D" id="1.20.120.160">
    <property type="entry name" value="HPT domain"/>
    <property type="match status" value="1"/>
</dbReference>
<protein>
    <recommendedName>
        <fullName evidence="3">histidine kinase</fullName>
        <ecNumber evidence="3">2.7.13.3</ecNumber>
    </recommendedName>
</protein>
<dbReference type="SMART" id="SM00388">
    <property type="entry name" value="HisKA"/>
    <property type="match status" value="1"/>
</dbReference>
<dbReference type="InterPro" id="IPR008207">
    <property type="entry name" value="Sig_transdc_His_kin_Hpt_dom"/>
</dbReference>
<dbReference type="SUPFAM" id="SSF55874">
    <property type="entry name" value="ATPase domain of HSP90 chaperone/DNA topoisomerase II/histidine kinase"/>
    <property type="match status" value="1"/>
</dbReference>
<keyword evidence="14 16" id="KW-0472">Membrane</keyword>
<dbReference type="Gene3D" id="1.10.287.130">
    <property type="match status" value="1"/>
</dbReference>
<dbReference type="InterPro" id="IPR001789">
    <property type="entry name" value="Sig_transdc_resp-reg_receiver"/>
</dbReference>
<dbReference type="Gene3D" id="3.40.50.2300">
    <property type="match status" value="1"/>
</dbReference>
<keyword evidence="10 21" id="KW-0418">Kinase</keyword>
<evidence type="ECO:0000256" key="11">
    <source>
        <dbReference type="ARBA" id="ARBA00022840"/>
    </source>
</evidence>
<evidence type="ECO:0000256" key="13">
    <source>
        <dbReference type="ARBA" id="ARBA00023012"/>
    </source>
</evidence>
<feature type="domain" description="HAMP" evidence="19">
    <location>
        <begin position="187"/>
        <end position="239"/>
    </location>
</feature>
<evidence type="ECO:0000256" key="1">
    <source>
        <dbReference type="ARBA" id="ARBA00000085"/>
    </source>
</evidence>
<dbReference type="EC" id="2.7.13.3" evidence="3"/>
<dbReference type="InterPro" id="IPR003660">
    <property type="entry name" value="HAMP_dom"/>
</dbReference>
<organism evidence="21">
    <name type="scientific">hydrothermal vent metagenome</name>
    <dbReference type="NCBI Taxonomy" id="652676"/>
    <lineage>
        <taxon>unclassified sequences</taxon>
        <taxon>metagenomes</taxon>
        <taxon>ecological metagenomes</taxon>
    </lineage>
</organism>
<dbReference type="GO" id="GO:0005524">
    <property type="term" value="F:ATP binding"/>
    <property type="evidence" value="ECO:0007669"/>
    <property type="project" value="UniProtKB-KW"/>
</dbReference>
<dbReference type="Pfam" id="PF00072">
    <property type="entry name" value="Response_reg"/>
    <property type="match status" value="1"/>
</dbReference>
<evidence type="ECO:0000256" key="6">
    <source>
        <dbReference type="ARBA" id="ARBA00022553"/>
    </source>
</evidence>
<dbReference type="PANTHER" id="PTHR45339">
    <property type="entry name" value="HYBRID SIGNAL TRANSDUCTION HISTIDINE KINASE J"/>
    <property type="match status" value="1"/>
</dbReference>
<reference evidence="21" key="1">
    <citation type="submission" date="2018-06" db="EMBL/GenBank/DDBJ databases">
        <authorList>
            <person name="Zhirakovskaya E."/>
        </authorList>
    </citation>
    <scope>NUCLEOTIDE SEQUENCE</scope>
</reference>
<dbReference type="FunFam" id="1.10.287.130:FF:000003">
    <property type="entry name" value="Histidine kinase"/>
    <property type="match status" value="1"/>
</dbReference>
<dbReference type="SMART" id="SM00387">
    <property type="entry name" value="HATPase_c"/>
    <property type="match status" value="1"/>
</dbReference>
<dbReference type="InterPro" id="IPR036890">
    <property type="entry name" value="HATPase_C_sf"/>
</dbReference>
<keyword evidence="4" id="KW-1003">Cell membrane</keyword>
<keyword evidence="8 16" id="KW-0812">Transmembrane</keyword>
<evidence type="ECO:0000256" key="5">
    <source>
        <dbReference type="ARBA" id="ARBA00022519"/>
    </source>
</evidence>
<feature type="coiled-coil region" evidence="15">
    <location>
        <begin position="238"/>
        <end position="272"/>
    </location>
</feature>
<dbReference type="SUPFAM" id="SSF158472">
    <property type="entry name" value="HAMP domain-like"/>
    <property type="match status" value="1"/>
</dbReference>
<evidence type="ECO:0000256" key="9">
    <source>
        <dbReference type="ARBA" id="ARBA00022741"/>
    </source>
</evidence>
<feature type="transmembrane region" description="Helical" evidence="16">
    <location>
        <begin position="12"/>
        <end position="31"/>
    </location>
</feature>
<keyword evidence="6" id="KW-0597">Phosphoprotein</keyword>
<dbReference type="PROSITE" id="PS50109">
    <property type="entry name" value="HIS_KIN"/>
    <property type="match status" value="1"/>
</dbReference>
<gene>
    <name evidence="21" type="ORF">MNBD_GAMMA10-2178</name>
</gene>
<dbReference type="SMART" id="SM00448">
    <property type="entry name" value="REC"/>
    <property type="match status" value="1"/>
</dbReference>
<feature type="domain" description="Histidine kinase" evidence="17">
    <location>
        <begin position="286"/>
        <end position="507"/>
    </location>
</feature>
<evidence type="ECO:0000259" key="17">
    <source>
        <dbReference type="PROSITE" id="PS50109"/>
    </source>
</evidence>
<dbReference type="Gene3D" id="6.10.340.10">
    <property type="match status" value="1"/>
</dbReference>
<evidence type="ECO:0000256" key="12">
    <source>
        <dbReference type="ARBA" id="ARBA00022989"/>
    </source>
</evidence>
<dbReference type="FunFam" id="3.30.565.10:FF:000010">
    <property type="entry name" value="Sensor histidine kinase RcsC"/>
    <property type="match status" value="1"/>
</dbReference>
<proteinExistence type="predicted"/>
<dbReference type="Pfam" id="PF09984">
    <property type="entry name" value="sCache_4"/>
    <property type="match status" value="1"/>
</dbReference>
<dbReference type="Pfam" id="PF02518">
    <property type="entry name" value="HATPase_c"/>
    <property type="match status" value="1"/>
</dbReference>
<dbReference type="InterPro" id="IPR019247">
    <property type="entry name" value="Histidine_kinase_BarA_N"/>
</dbReference>
<dbReference type="AlphaFoldDB" id="A0A3B0XNE2"/>
<dbReference type="GO" id="GO:0000155">
    <property type="term" value="F:phosphorelay sensor kinase activity"/>
    <property type="evidence" value="ECO:0007669"/>
    <property type="project" value="InterPro"/>
</dbReference>
<dbReference type="GO" id="GO:0005886">
    <property type="term" value="C:plasma membrane"/>
    <property type="evidence" value="ECO:0007669"/>
    <property type="project" value="UniProtKB-SubCell"/>
</dbReference>
<evidence type="ECO:0000259" key="20">
    <source>
        <dbReference type="PROSITE" id="PS50894"/>
    </source>
</evidence>
<keyword evidence="7" id="KW-0808">Transferase</keyword>
<dbReference type="Gene3D" id="3.30.565.10">
    <property type="entry name" value="Histidine kinase-like ATPase, C-terminal domain"/>
    <property type="match status" value="1"/>
</dbReference>
<keyword evidence="12 16" id="KW-1133">Transmembrane helix</keyword>
<dbReference type="SMART" id="SM00304">
    <property type="entry name" value="HAMP"/>
    <property type="match status" value="1"/>
</dbReference>
<comment type="catalytic activity">
    <reaction evidence="1">
        <text>ATP + protein L-histidine = ADP + protein N-phospho-L-histidine.</text>
        <dbReference type="EC" id="2.7.13.3"/>
    </reaction>
</comment>
<comment type="subcellular location">
    <subcellularLocation>
        <location evidence="2">Cell inner membrane</location>
        <topology evidence="2">Multi-pass membrane protein</topology>
    </subcellularLocation>
</comment>
<evidence type="ECO:0000256" key="14">
    <source>
        <dbReference type="ARBA" id="ARBA00023136"/>
    </source>
</evidence>
<dbReference type="InterPro" id="IPR036097">
    <property type="entry name" value="HisK_dim/P_sf"/>
</dbReference>
<dbReference type="EMBL" id="UOFJ01000102">
    <property type="protein sequence ID" value="VAW63419.1"/>
    <property type="molecule type" value="Genomic_DNA"/>
</dbReference>
<evidence type="ECO:0000256" key="10">
    <source>
        <dbReference type="ARBA" id="ARBA00022777"/>
    </source>
</evidence>
<evidence type="ECO:0000256" key="16">
    <source>
        <dbReference type="SAM" id="Phobius"/>
    </source>
</evidence>
<dbReference type="Pfam" id="PF00512">
    <property type="entry name" value="HisKA"/>
    <property type="match status" value="1"/>
</dbReference>
<dbReference type="PRINTS" id="PR00344">
    <property type="entry name" value="BCTRLSENSOR"/>
</dbReference>
<dbReference type="InterPro" id="IPR004358">
    <property type="entry name" value="Sig_transdc_His_kin-like_C"/>
</dbReference>
<keyword evidence="5" id="KW-0997">Cell inner membrane</keyword>
<keyword evidence="11" id="KW-0067">ATP-binding</keyword>
<feature type="domain" description="Response regulatory" evidence="18">
    <location>
        <begin position="704"/>
        <end position="821"/>
    </location>
</feature>
<dbReference type="Pfam" id="PF01627">
    <property type="entry name" value="Hpt"/>
    <property type="match status" value="1"/>
</dbReference>
<feature type="domain" description="HPt" evidence="20">
    <location>
        <begin position="857"/>
        <end position="952"/>
    </location>
</feature>
<dbReference type="SUPFAM" id="SSF47384">
    <property type="entry name" value="Homodimeric domain of signal transducing histidine kinase"/>
    <property type="match status" value="1"/>
</dbReference>
<keyword evidence="9" id="KW-0547">Nucleotide-binding</keyword>
<dbReference type="PANTHER" id="PTHR45339:SF1">
    <property type="entry name" value="HYBRID SIGNAL TRANSDUCTION HISTIDINE KINASE J"/>
    <property type="match status" value="1"/>
</dbReference>
<dbReference type="InterPro" id="IPR005467">
    <property type="entry name" value="His_kinase_dom"/>
</dbReference>
<dbReference type="InterPro" id="IPR003594">
    <property type="entry name" value="HATPase_dom"/>
</dbReference>
<dbReference type="InterPro" id="IPR003661">
    <property type="entry name" value="HisK_dim/P_dom"/>
</dbReference>
<dbReference type="CDD" id="cd00082">
    <property type="entry name" value="HisKA"/>
    <property type="match status" value="1"/>
</dbReference>
<dbReference type="PROSITE" id="PS50885">
    <property type="entry name" value="HAMP"/>
    <property type="match status" value="1"/>
</dbReference>
<dbReference type="PROSITE" id="PS50110">
    <property type="entry name" value="RESPONSE_REGULATORY"/>
    <property type="match status" value="1"/>
</dbReference>
<evidence type="ECO:0000256" key="3">
    <source>
        <dbReference type="ARBA" id="ARBA00012438"/>
    </source>
</evidence>
<feature type="transmembrane region" description="Helical" evidence="16">
    <location>
        <begin position="164"/>
        <end position="185"/>
    </location>
</feature>
<dbReference type="SUPFAM" id="SSF47226">
    <property type="entry name" value="Histidine-containing phosphotransfer domain, HPT domain"/>
    <property type="match status" value="1"/>
</dbReference>
<dbReference type="PROSITE" id="PS50894">
    <property type="entry name" value="HPT"/>
    <property type="match status" value="1"/>
</dbReference>
<sequence length="952" mass="106112">MKNWGINKRVMFLALLPTLIIAITLSSYFSFNRHSDIESSFYEKGVFIANTLAPAAEYGVFSNNIEILDHLVLNTLNDRDIVNITISDKDNKALVSHTRTVVTPDSILPLFINPQDLKFSAIIKGGDTSVLDYTEAENAEENTLGYIHVTLNNLSAQTQQLDSLIKGLLITVSGLFLTVFLAVSIGRSVVRPIQRLTRAVKKIAQGELNTLIKIDTGGEIGSLEEGINKMAREMQMIRSDLQSQVNNATADLKKTLEELEIQNIELDLASNQALSASKIKSEFLANMSHEIRTPMNGVIGFTELLSKTSLTEQQYDYVNTIRSSGSNLLTIINDILDFSKIESGKFNIENISFKLDDVMDEIITMFAPMAYQKNLELIYHPSVKMPEHIMGDPSRIRQILINLISNAVKFTQNGHVIIRILLETTKAQQNNIRFTVTDTGMGLNEINKKRLFTAFTQADTSISRNFGGTGLGLVISRKLAELMRGEIGFESVLNKGSSFWFSVPLTTADNTNNSSRKIISANSSPLTDSGTHNLFLNIAEHNIQTPDTQQPRPQELSVLLYETSDQNRFASRSLLNSLGIETIETNDLNKLCELAKQHTNKHISGIIAGISRSNINNTSMLNNLSVSLKNTGMPYITLASIFDINDSQGLTLAQLQNIVYRCSRTHLLKNHIITSFAPRNKICAPAEKVIDIIPADEHPLSHIKVLLVDDNAINLKLARTLLEIQKIQVTTAEDGQQAVDLASEEYFNLIFMDLHMPGLDGFAAAQTIRNTENFCKQSTIIALTANAMPDEQIQVFNSGMNDILLKPITEQQLIDIFTRWINPANIKSKKEEQDQVPVNDMTTIFDKFQGIELAGGNEDLANELFPMLISELPEHKANLLSAKKSNDMDDLKKHIHKLHGGSRYCGVPALRTASANFENIVDLKQQDKLERGLNDVIIQIDSLIKYYKDNYT</sequence>
<dbReference type="CDD" id="cd17546">
    <property type="entry name" value="REC_hyHK_CKI1_RcsC-like"/>
    <property type="match status" value="1"/>
</dbReference>
<dbReference type="InterPro" id="IPR011006">
    <property type="entry name" value="CheY-like_superfamily"/>
</dbReference>
<dbReference type="Pfam" id="PF00672">
    <property type="entry name" value="HAMP"/>
    <property type="match status" value="1"/>
</dbReference>
<dbReference type="CDD" id="cd06225">
    <property type="entry name" value="HAMP"/>
    <property type="match status" value="1"/>
</dbReference>
<evidence type="ECO:0000256" key="7">
    <source>
        <dbReference type="ARBA" id="ARBA00022679"/>
    </source>
</evidence>
<evidence type="ECO:0000259" key="18">
    <source>
        <dbReference type="PROSITE" id="PS50110"/>
    </source>
</evidence>
<evidence type="ECO:0000256" key="15">
    <source>
        <dbReference type="SAM" id="Coils"/>
    </source>
</evidence>
<dbReference type="SUPFAM" id="SSF52172">
    <property type="entry name" value="CheY-like"/>
    <property type="match status" value="1"/>
</dbReference>
<accession>A0A3B0XNE2</accession>
<evidence type="ECO:0000256" key="2">
    <source>
        <dbReference type="ARBA" id="ARBA00004429"/>
    </source>
</evidence>
<name>A0A3B0XNE2_9ZZZZ</name>
<evidence type="ECO:0000259" key="19">
    <source>
        <dbReference type="PROSITE" id="PS50885"/>
    </source>
</evidence>
<dbReference type="CDD" id="cd16922">
    <property type="entry name" value="HATPase_EvgS-ArcB-TorS-like"/>
    <property type="match status" value="1"/>
</dbReference>
<keyword evidence="15" id="KW-0175">Coiled coil</keyword>
<keyword evidence="13" id="KW-0902">Two-component regulatory system</keyword>
<dbReference type="InterPro" id="IPR036641">
    <property type="entry name" value="HPT_dom_sf"/>
</dbReference>